<dbReference type="GeneID" id="35796757"/>
<evidence type="ECO:0000313" key="8">
    <source>
        <dbReference type="Proteomes" id="UP000004344"/>
    </source>
</evidence>
<dbReference type="Gene3D" id="3.30.565.10">
    <property type="entry name" value="Histidine kinase-like ATPase, C-terminal domain"/>
    <property type="match status" value="1"/>
</dbReference>
<dbReference type="PANTHER" id="PTHR43711:SF1">
    <property type="entry name" value="HISTIDINE KINASE 1"/>
    <property type="match status" value="1"/>
</dbReference>
<dbReference type="Pfam" id="PF02518">
    <property type="entry name" value="HATPase_c"/>
    <property type="match status" value="1"/>
</dbReference>
<feature type="domain" description="Histidine kinase" evidence="6">
    <location>
        <begin position="1"/>
        <end position="82"/>
    </location>
</feature>
<dbReference type="SMART" id="SM00387">
    <property type="entry name" value="HATPase_c"/>
    <property type="match status" value="1"/>
</dbReference>
<dbReference type="GO" id="GO:0000160">
    <property type="term" value="P:phosphorelay signal transduction system"/>
    <property type="evidence" value="ECO:0007669"/>
    <property type="project" value="UniProtKB-KW"/>
</dbReference>
<evidence type="ECO:0000256" key="1">
    <source>
        <dbReference type="ARBA" id="ARBA00000085"/>
    </source>
</evidence>
<evidence type="ECO:0000256" key="4">
    <source>
        <dbReference type="ARBA" id="ARBA00022777"/>
    </source>
</evidence>
<dbReference type="PATRIC" id="fig|741277.3.peg.3273"/>
<keyword evidence="8" id="KW-1185">Reference proteome</keyword>
<dbReference type="InterPro" id="IPR005467">
    <property type="entry name" value="His_kinase_dom"/>
</dbReference>
<evidence type="ECO:0000259" key="6">
    <source>
        <dbReference type="PROSITE" id="PS50109"/>
    </source>
</evidence>
<reference evidence="7 8" key="1">
    <citation type="submission" date="2011-09" db="EMBL/GenBank/DDBJ databases">
        <title>The draft genome of Fischerella sp. JSC-11.</title>
        <authorList>
            <consortium name="US DOE Joint Genome Institute (JGI-PGF)"/>
            <person name="Lucas S."/>
            <person name="Han J."/>
            <person name="Lapidus A."/>
            <person name="Cheng J.-F."/>
            <person name="Goodwin L."/>
            <person name="Pitluck S."/>
            <person name="Peters L."/>
            <person name="Land M.L."/>
            <person name="Hauser L."/>
            <person name="Sarkisova S."/>
            <person name="Bryant D.A."/>
            <person name="Brown I."/>
            <person name="Woyke T.J."/>
        </authorList>
    </citation>
    <scope>NUCLEOTIDE SEQUENCE [LARGE SCALE GENOMIC DNA]</scope>
    <source>
        <strain evidence="7 8">JSC-11</strain>
    </source>
</reference>
<name>G6FY70_9CYAN</name>
<evidence type="ECO:0000256" key="3">
    <source>
        <dbReference type="ARBA" id="ARBA00022679"/>
    </source>
</evidence>
<comment type="catalytic activity">
    <reaction evidence="1">
        <text>ATP + protein L-histidine = ADP + protein N-phospho-L-histidine.</text>
        <dbReference type="EC" id="2.7.13.3"/>
    </reaction>
</comment>
<keyword evidence="4 7" id="KW-0418">Kinase</keyword>
<accession>G6FY70</accession>
<dbReference type="PRINTS" id="PR00344">
    <property type="entry name" value="BCTRLSENSOR"/>
</dbReference>
<dbReference type="InterPro" id="IPR004358">
    <property type="entry name" value="Sig_transdc_His_kin-like_C"/>
</dbReference>
<dbReference type="SUPFAM" id="SSF55874">
    <property type="entry name" value="ATPase domain of HSP90 chaperone/DNA topoisomerase II/histidine kinase"/>
    <property type="match status" value="1"/>
</dbReference>
<proteinExistence type="predicted"/>
<dbReference type="InterPro" id="IPR050736">
    <property type="entry name" value="Sensor_HK_Regulatory"/>
</dbReference>
<dbReference type="InterPro" id="IPR036890">
    <property type="entry name" value="HATPase_C_sf"/>
</dbReference>
<evidence type="ECO:0000256" key="5">
    <source>
        <dbReference type="ARBA" id="ARBA00023012"/>
    </source>
</evidence>
<keyword evidence="5" id="KW-0902">Two-component regulatory system</keyword>
<organism evidence="7 8">
    <name type="scientific">Fischerella thermalis JSC-11</name>
    <dbReference type="NCBI Taxonomy" id="741277"/>
    <lineage>
        <taxon>Bacteria</taxon>
        <taxon>Bacillati</taxon>
        <taxon>Cyanobacteriota</taxon>
        <taxon>Cyanophyceae</taxon>
        <taxon>Nostocales</taxon>
        <taxon>Hapalosiphonaceae</taxon>
        <taxon>Fischerella</taxon>
    </lineage>
</organism>
<sequence>MKSDDFVVIEVADTGIGIAPEHLSSVFNRFWRAEKARSCRQGGSGLGLAIVQAITHAHGGEISVTSKLGAGSCFRVKLPVFEGSFKDS</sequence>
<dbReference type="RefSeq" id="WP_009459134.1">
    <property type="nucleotide sequence ID" value="NZ_AGIZ01000013.1"/>
</dbReference>
<dbReference type="PROSITE" id="PS50109">
    <property type="entry name" value="HIS_KIN"/>
    <property type="match status" value="1"/>
</dbReference>
<dbReference type="AlphaFoldDB" id="G6FY70"/>
<dbReference type="PANTHER" id="PTHR43711">
    <property type="entry name" value="TWO-COMPONENT HISTIDINE KINASE"/>
    <property type="match status" value="1"/>
</dbReference>
<dbReference type="EMBL" id="AGIZ01000013">
    <property type="protein sequence ID" value="EHC09647.1"/>
    <property type="molecule type" value="Genomic_DNA"/>
</dbReference>
<dbReference type="GO" id="GO:0004673">
    <property type="term" value="F:protein histidine kinase activity"/>
    <property type="evidence" value="ECO:0007669"/>
    <property type="project" value="UniProtKB-EC"/>
</dbReference>
<evidence type="ECO:0000313" key="7">
    <source>
        <dbReference type="EMBL" id="EHC09647.1"/>
    </source>
</evidence>
<comment type="caution">
    <text evidence="7">The sequence shown here is derived from an EMBL/GenBank/DDBJ whole genome shotgun (WGS) entry which is preliminary data.</text>
</comment>
<protein>
    <recommendedName>
        <fullName evidence="2">histidine kinase</fullName>
        <ecNumber evidence="2">2.7.13.3</ecNumber>
    </recommendedName>
</protein>
<keyword evidence="3" id="KW-0808">Transferase</keyword>
<dbReference type="Proteomes" id="UP000004344">
    <property type="component" value="Unassembled WGS sequence"/>
</dbReference>
<dbReference type="EC" id="2.7.13.3" evidence="2"/>
<evidence type="ECO:0000256" key="2">
    <source>
        <dbReference type="ARBA" id="ARBA00012438"/>
    </source>
</evidence>
<gene>
    <name evidence="7" type="ORF">FJSC11DRAFT_3819</name>
</gene>
<dbReference type="InterPro" id="IPR003594">
    <property type="entry name" value="HATPase_dom"/>
</dbReference>